<evidence type="ECO:0000313" key="19">
    <source>
        <dbReference type="EMBL" id="UQW82303.1"/>
    </source>
</evidence>
<evidence type="ECO:0000256" key="11">
    <source>
        <dbReference type="ARBA" id="ARBA00023136"/>
    </source>
</evidence>
<reference evidence="18" key="3">
    <citation type="submission" date="2017-10" db="EMBL/GenBank/DDBJ databases">
        <authorList>
            <person name="Vrbovska V."/>
            <person name="Kovarovic V."/>
            <person name="Indrakova A."/>
        </authorList>
    </citation>
    <scope>NUCLEOTIDE SEQUENCE</scope>
    <source>
        <strain evidence="18">CCM 8730</strain>
    </source>
</reference>
<dbReference type="InterPro" id="IPR023366">
    <property type="entry name" value="ATP_synth_asu-like_sf"/>
</dbReference>
<comment type="subcellular location">
    <subcellularLocation>
        <location evidence="14">Cell membrane</location>
        <topology evidence="14">Peripheral membrane protein</topology>
    </subcellularLocation>
    <subcellularLocation>
        <location evidence="2">Membrane</location>
        <topology evidence="2">Peripheral membrane protein</topology>
    </subcellularLocation>
</comment>
<dbReference type="SUPFAM" id="SSF50615">
    <property type="entry name" value="N-terminal domain of alpha and beta subunits of F1 ATP synthase"/>
    <property type="match status" value="1"/>
</dbReference>
<reference evidence="18" key="1">
    <citation type="journal article" date="2017" name="Appl. Environ. Microbiol.">
        <title>Staphylococcus edaphicus sp. nov., isolated in Antarctica, harbours mecC gene and genomic islands with suspected role in adaptation to extreme environment.</title>
        <authorList>
            <person name="Pantucek R."/>
            <person name="Sedlacek I."/>
            <person name="Indrakova A."/>
            <person name="Vrbovska V."/>
            <person name="Maslanova I."/>
            <person name="Kovarovic V."/>
            <person name="Svec P."/>
            <person name="Kralova S."/>
            <person name="Kristofova L."/>
            <person name="Keklakova J."/>
            <person name="Petras P."/>
            <person name="Doskar J."/>
        </authorList>
    </citation>
    <scope>NUCLEOTIDE SEQUENCE</scope>
    <source>
        <strain evidence="18">CCM 8730</strain>
    </source>
</reference>
<dbReference type="Proteomes" id="UP001056588">
    <property type="component" value="Chromosome"/>
</dbReference>
<evidence type="ECO:0000256" key="9">
    <source>
        <dbReference type="ARBA" id="ARBA00022967"/>
    </source>
</evidence>
<evidence type="ECO:0000256" key="7">
    <source>
        <dbReference type="ARBA" id="ARBA00022781"/>
    </source>
</evidence>
<keyword evidence="13 14" id="KW-0066">ATP synthesis</keyword>
<evidence type="ECO:0000256" key="14">
    <source>
        <dbReference type="HAMAP-Rule" id="MF_01346"/>
    </source>
</evidence>
<dbReference type="FunFam" id="1.20.150.20:FF:000001">
    <property type="entry name" value="ATP synthase subunit alpha"/>
    <property type="match status" value="1"/>
</dbReference>
<dbReference type="EMBL" id="MRZN01000017">
    <property type="protein sequence ID" value="PHK49114.1"/>
    <property type="molecule type" value="Genomic_DNA"/>
</dbReference>
<organism evidence="18 20">
    <name type="scientific">Staphylococcus edaphicus</name>
    <dbReference type="NCBI Taxonomy" id="1955013"/>
    <lineage>
        <taxon>Bacteria</taxon>
        <taxon>Bacillati</taxon>
        <taxon>Bacillota</taxon>
        <taxon>Bacilli</taxon>
        <taxon>Bacillales</taxon>
        <taxon>Staphylococcaceae</taxon>
        <taxon>Staphylococcus</taxon>
    </lineage>
</organism>
<dbReference type="HAMAP" id="MF_01346">
    <property type="entry name" value="ATP_synth_alpha_bact"/>
    <property type="match status" value="1"/>
</dbReference>
<dbReference type="FunFam" id="2.40.30.20:FF:000001">
    <property type="entry name" value="ATP synthase subunit alpha"/>
    <property type="match status" value="1"/>
</dbReference>
<evidence type="ECO:0000256" key="2">
    <source>
        <dbReference type="ARBA" id="ARBA00004170"/>
    </source>
</evidence>
<dbReference type="GO" id="GO:0043531">
    <property type="term" value="F:ADP binding"/>
    <property type="evidence" value="ECO:0007669"/>
    <property type="project" value="TreeGrafter"/>
</dbReference>
<dbReference type="SUPFAM" id="SSF52540">
    <property type="entry name" value="P-loop containing nucleoside triphosphate hydrolases"/>
    <property type="match status" value="1"/>
</dbReference>
<comment type="similarity">
    <text evidence="3 14">Belongs to the ATPase alpha/beta chains family.</text>
</comment>
<comment type="function">
    <text evidence="1 14">Produces ATP from ADP in the presence of a proton gradient across the membrane. The alpha chain is a regulatory subunit.</text>
</comment>
<keyword evidence="4 14" id="KW-0813">Transport</keyword>
<dbReference type="NCBIfam" id="TIGR00962">
    <property type="entry name" value="atpA"/>
    <property type="match status" value="1"/>
</dbReference>
<dbReference type="PROSITE" id="PS00152">
    <property type="entry name" value="ATPASE_ALPHA_BETA"/>
    <property type="match status" value="1"/>
</dbReference>
<dbReference type="FunFam" id="3.40.50.300:FF:000002">
    <property type="entry name" value="ATP synthase subunit alpha"/>
    <property type="match status" value="1"/>
</dbReference>
<dbReference type="CDD" id="cd18116">
    <property type="entry name" value="ATP-synt_F1_alpha_N"/>
    <property type="match status" value="1"/>
</dbReference>
<dbReference type="SUPFAM" id="SSF47917">
    <property type="entry name" value="C-terminal domain of alpha and beta subunits of F1 ATP synthase"/>
    <property type="match status" value="1"/>
</dbReference>
<protein>
    <recommendedName>
        <fullName evidence="14">ATP synthase subunit alpha</fullName>
        <ecNumber evidence="14">7.1.2.2</ecNumber>
    </recommendedName>
    <alternativeName>
        <fullName evidence="14">ATP synthase F1 sector subunit alpha</fullName>
    </alternativeName>
    <alternativeName>
        <fullName evidence="14">F-ATPase subunit alpha</fullName>
    </alternativeName>
</protein>
<dbReference type="GO" id="GO:0045259">
    <property type="term" value="C:proton-transporting ATP synthase complex"/>
    <property type="evidence" value="ECO:0007669"/>
    <property type="project" value="UniProtKB-KW"/>
</dbReference>
<evidence type="ECO:0000256" key="5">
    <source>
        <dbReference type="ARBA" id="ARBA00022475"/>
    </source>
</evidence>
<keyword evidence="12 14" id="KW-0139">CF(1)</keyword>
<evidence type="ECO:0000313" key="21">
    <source>
        <dbReference type="Proteomes" id="UP001056588"/>
    </source>
</evidence>
<dbReference type="EMBL" id="CP093217">
    <property type="protein sequence ID" value="UQW82303.1"/>
    <property type="molecule type" value="Genomic_DNA"/>
</dbReference>
<feature type="domain" description="ATPase F1/V1/A1 complex alpha/beta subunit nucleotide-binding" evidence="15">
    <location>
        <begin position="149"/>
        <end position="364"/>
    </location>
</feature>
<dbReference type="InterPro" id="IPR033732">
    <property type="entry name" value="ATP_synth_F1_a_nt-bd_dom"/>
</dbReference>
<dbReference type="CDD" id="cd18113">
    <property type="entry name" value="ATP-synt_F1_alpha_C"/>
    <property type="match status" value="1"/>
</dbReference>
<evidence type="ECO:0000256" key="13">
    <source>
        <dbReference type="ARBA" id="ARBA00023310"/>
    </source>
</evidence>
<keyword evidence="7 14" id="KW-0375">Hydrogen ion transport</keyword>
<dbReference type="Gene3D" id="3.40.50.300">
    <property type="entry name" value="P-loop containing nucleotide triphosphate hydrolases"/>
    <property type="match status" value="1"/>
</dbReference>
<dbReference type="Pfam" id="PF00306">
    <property type="entry name" value="ATP-synt_ab_C"/>
    <property type="match status" value="1"/>
</dbReference>
<keyword evidence="21" id="KW-1185">Reference proteome</keyword>
<evidence type="ECO:0000259" key="17">
    <source>
        <dbReference type="Pfam" id="PF02874"/>
    </source>
</evidence>
<dbReference type="EC" id="7.1.2.2" evidence="14"/>
<keyword evidence="8 14" id="KW-0067">ATP-binding</keyword>
<feature type="domain" description="ATPase F1/V1/A1 complex alpha/beta subunit N-terminal" evidence="17">
    <location>
        <begin position="27"/>
        <end position="92"/>
    </location>
</feature>
<dbReference type="InterPro" id="IPR038376">
    <property type="entry name" value="ATP_synth_asu_C_sf"/>
</dbReference>
<evidence type="ECO:0000256" key="8">
    <source>
        <dbReference type="ARBA" id="ARBA00022840"/>
    </source>
</evidence>
<feature type="domain" description="ATP synthase alpha subunit C-terminal" evidence="16">
    <location>
        <begin position="371"/>
        <end position="493"/>
    </location>
</feature>
<dbReference type="GO" id="GO:0005524">
    <property type="term" value="F:ATP binding"/>
    <property type="evidence" value="ECO:0007669"/>
    <property type="project" value="UniProtKB-UniRule"/>
</dbReference>
<keyword evidence="9 14" id="KW-1278">Translocase</keyword>
<dbReference type="GO" id="GO:0005886">
    <property type="term" value="C:plasma membrane"/>
    <property type="evidence" value="ECO:0007669"/>
    <property type="project" value="UniProtKB-SubCell"/>
</dbReference>
<dbReference type="InterPro" id="IPR020003">
    <property type="entry name" value="ATPase_a/bsu_AS"/>
</dbReference>
<feature type="binding site" evidence="14">
    <location>
        <begin position="169"/>
        <end position="176"/>
    </location>
    <ligand>
        <name>ATP</name>
        <dbReference type="ChEBI" id="CHEBI:30616"/>
    </ligand>
</feature>
<evidence type="ECO:0000256" key="4">
    <source>
        <dbReference type="ARBA" id="ARBA00022448"/>
    </source>
</evidence>
<dbReference type="RefSeq" id="WP_099090860.1">
    <property type="nucleotide sequence ID" value="NZ_CP093217.1"/>
</dbReference>
<evidence type="ECO:0000256" key="1">
    <source>
        <dbReference type="ARBA" id="ARBA00003784"/>
    </source>
</evidence>
<dbReference type="PANTHER" id="PTHR48082:SF2">
    <property type="entry name" value="ATP SYNTHASE SUBUNIT ALPHA, MITOCHONDRIAL"/>
    <property type="match status" value="1"/>
</dbReference>
<keyword evidence="5 14" id="KW-1003">Cell membrane</keyword>
<dbReference type="Gene3D" id="2.40.30.20">
    <property type="match status" value="1"/>
</dbReference>
<evidence type="ECO:0000256" key="3">
    <source>
        <dbReference type="ARBA" id="ARBA00008936"/>
    </source>
</evidence>
<evidence type="ECO:0000256" key="6">
    <source>
        <dbReference type="ARBA" id="ARBA00022741"/>
    </source>
</evidence>
<dbReference type="InterPro" id="IPR000194">
    <property type="entry name" value="ATPase_F1/V1/A1_a/bsu_nucl-bd"/>
</dbReference>
<dbReference type="PANTHER" id="PTHR48082">
    <property type="entry name" value="ATP SYNTHASE SUBUNIT ALPHA, MITOCHONDRIAL"/>
    <property type="match status" value="1"/>
</dbReference>
<gene>
    <name evidence="14 19" type="primary">atpA</name>
    <name evidence="18" type="ORF">BTJ66_10225</name>
    <name evidence="19" type="ORF">MNY58_04170</name>
</gene>
<dbReference type="GO" id="GO:0046933">
    <property type="term" value="F:proton-transporting ATP synthase activity, rotational mechanism"/>
    <property type="evidence" value="ECO:0007669"/>
    <property type="project" value="UniProtKB-UniRule"/>
</dbReference>
<keyword evidence="11 14" id="KW-0472">Membrane</keyword>
<evidence type="ECO:0000259" key="16">
    <source>
        <dbReference type="Pfam" id="PF00306"/>
    </source>
</evidence>
<dbReference type="PIRSF" id="PIRSF039088">
    <property type="entry name" value="F_ATPase_subunit_alpha"/>
    <property type="match status" value="1"/>
</dbReference>
<feature type="site" description="Required for activity" evidence="14">
    <location>
        <position position="362"/>
    </location>
</feature>
<dbReference type="NCBIfam" id="NF009884">
    <property type="entry name" value="PRK13343.1"/>
    <property type="match status" value="1"/>
</dbReference>
<keyword evidence="10 14" id="KW-0406">Ion transport</keyword>
<sequence length="503" mass="54571">MAIKAEEISALLRSQIENYESEMAVTDVGTVLQIGDGIALIHGLNDVMAGELIEFKSGVLGLAQNLEESNVGVVILGPYADIKEGDEVKRTGRIMEVPVGDELIGRVVNPLGQPIDGQGPVNTTRTRPVEKKATGVMDRKSVDEPLQTGIKAIDALVPIGRGQRELIIGDRQTGKTTVAIDTILNQADQNTICIYVAIGQKDSTVRANVEKLRQEGALDYTIVVSASAADPAPMLYIAPYSGVAMAEEFMFAGKDVLIVYDDLTKQAAAYRELSLLLRRPPGREAYPGDVFYLHSRLLERAAKLNDDLGGGSITALPIIETQAGDIAAYVPTNVISITDGQIFLQSDLFFSGVRPAINAGQSVSRVGGSAQIKAMKKVAGTLRLDLASYRELESFAQFGSDLDEFTAKKLERGKRTVEILKQDKNKPLPVENQVLIIYALTKGYLDDIPVVDIIRFEDELNLWAKSNATELLNEIKTSGALPKDEAFESAITEFKKSFSKTEA</sequence>
<dbReference type="AlphaFoldDB" id="A0A2C6WMT4"/>
<dbReference type="InterPro" id="IPR004100">
    <property type="entry name" value="ATPase_F1/V1/A1_a/bsu_N"/>
</dbReference>
<dbReference type="InterPro" id="IPR027417">
    <property type="entry name" value="P-loop_NTPase"/>
</dbReference>
<dbReference type="OrthoDB" id="9803053at2"/>
<evidence type="ECO:0000313" key="18">
    <source>
        <dbReference type="EMBL" id="PHK49114.1"/>
    </source>
</evidence>
<evidence type="ECO:0000259" key="15">
    <source>
        <dbReference type="Pfam" id="PF00006"/>
    </source>
</evidence>
<accession>A0A2C6WMT4</accession>
<dbReference type="InterPro" id="IPR005294">
    <property type="entry name" value="ATP_synth_F1_asu"/>
</dbReference>
<reference evidence="20" key="2">
    <citation type="submission" date="2017-10" db="EMBL/GenBank/DDBJ databases">
        <title>Staphylococcus edaphicus sp. nov., isolated in Antarctica, harbouring mecC gene and genomic islands essential in adaptation to extreme environment.</title>
        <authorList>
            <person name="Pantucek R."/>
            <person name="Sedlacek I."/>
            <person name="Indrakova A."/>
            <person name="Vrbovska V."/>
            <person name="Maslanova I."/>
            <person name="Kovarovic V."/>
            <person name="Svec P."/>
            <person name="Kralova S."/>
            <person name="Kristofova L."/>
            <person name="Keklakova J."/>
            <person name="Petras P."/>
            <person name="Doskar J."/>
        </authorList>
    </citation>
    <scope>NUCLEOTIDE SEQUENCE [LARGE SCALE GENOMIC DNA]</scope>
    <source>
        <strain evidence="20">CCM 5085</strain>
    </source>
</reference>
<dbReference type="Gene3D" id="1.20.150.20">
    <property type="entry name" value="ATP synthase alpha/beta chain, C-terminal domain"/>
    <property type="match status" value="1"/>
</dbReference>
<evidence type="ECO:0000256" key="12">
    <source>
        <dbReference type="ARBA" id="ARBA00023196"/>
    </source>
</evidence>
<dbReference type="InterPro" id="IPR036121">
    <property type="entry name" value="ATPase_F1/V1/A1_a/bsu_N_sf"/>
</dbReference>
<dbReference type="Proteomes" id="UP000223828">
    <property type="component" value="Unassembled WGS sequence"/>
</dbReference>
<dbReference type="CDD" id="cd01132">
    <property type="entry name" value="F1-ATPase_alpha_CD"/>
    <property type="match status" value="1"/>
</dbReference>
<name>A0A2C6WMT4_9STAP</name>
<comment type="catalytic activity">
    <reaction evidence="14">
        <text>ATP + H2O + 4 H(+)(in) = ADP + phosphate + 5 H(+)(out)</text>
        <dbReference type="Rhea" id="RHEA:57720"/>
        <dbReference type="ChEBI" id="CHEBI:15377"/>
        <dbReference type="ChEBI" id="CHEBI:15378"/>
        <dbReference type="ChEBI" id="CHEBI:30616"/>
        <dbReference type="ChEBI" id="CHEBI:43474"/>
        <dbReference type="ChEBI" id="CHEBI:456216"/>
        <dbReference type="EC" id="7.1.2.2"/>
    </reaction>
</comment>
<evidence type="ECO:0000313" key="20">
    <source>
        <dbReference type="Proteomes" id="UP000223828"/>
    </source>
</evidence>
<proteinExistence type="inferred from homology"/>
<evidence type="ECO:0000256" key="10">
    <source>
        <dbReference type="ARBA" id="ARBA00023065"/>
    </source>
</evidence>
<dbReference type="Pfam" id="PF02874">
    <property type="entry name" value="ATP-synt_ab_N"/>
    <property type="match status" value="1"/>
</dbReference>
<reference evidence="19" key="4">
    <citation type="submission" date="2022-03" db="EMBL/GenBank/DDBJ databases">
        <title>Complete Genome Sequence of Staphylococcus edaphicus strain CCM 8731.</title>
        <authorList>
            <person name="Rimmer C.O."/>
            <person name="Thomas J.C."/>
        </authorList>
    </citation>
    <scope>NUCLEOTIDE SEQUENCE</scope>
    <source>
        <strain evidence="19">CCM 8731</strain>
    </source>
</reference>
<dbReference type="InterPro" id="IPR000793">
    <property type="entry name" value="ATP_synth_asu_C"/>
</dbReference>
<keyword evidence="6 14" id="KW-0547">Nucleotide-binding</keyword>
<dbReference type="Pfam" id="PF00006">
    <property type="entry name" value="ATP-synt_ab"/>
    <property type="match status" value="1"/>
</dbReference>